<accession>A0A1W0X5K0</accession>
<keyword evidence="3" id="KW-1185">Reference proteome</keyword>
<evidence type="ECO:0000313" key="3">
    <source>
        <dbReference type="Proteomes" id="UP000192578"/>
    </source>
</evidence>
<evidence type="ECO:0000313" key="2">
    <source>
        <dbReference type="EMBL" id="OQV22867.1"/>
    </source>
</evidence>
<protein>
    <recommendedName>
        <fullName evidence="4">ZP domain-containing protein</fullName>
    </recommendedName>
</protein>
<keyword evidence="1" id="KW-0732">Signal</keyword>
<dbReference type="Proteomes" id="UP000192578">
    <property type="component" value="Unassembled WGS sequence"/>
</dbReference>
<feature type="chain" id="PRO_5012506537" description="ZP domain-containing protein" evidence="1">
    <location>
        <begin position="22"/>
        <end position="337"/>
    </location>
</feature>
<organism evidence="2 3">
    <name type="scientific">Hypsibius exemplaris</name>
    <name type="common">Freshwater tardigrade</name>
    <dbReference type="NCBI Taxonomy" id="2072580"/>
    <lineage>
        <taxon>Eukaryota</taxon>
        <taxon>Metazoa</taxon>
        <taxon>Ecdysozoa</taxon>
        <taxon>Tardigrada</taxon>
        <taxon>Eutardigrada</taxon>
        <taxon>Parachela</taxon>
        <taxon>Hypsibioidea</taxon>
        <taxon>Hypsibiidae</taxon>
        <taxon>Hypsibius</taxon>
    </lineage>
</organism>
<dbReference type="AlphaFoldDB" id="A0A1W0X5K0"/>
<proteinExistence type="predicted"/>
<sequence length="337" mass="37380">MKVLFFFFFFFVVLLFAPCYAQSQLEELFQQPADQVLTLSGEYSEAEDRGEACTGAGCPSPPREGPSQLYWHGDGSCSRLVLTCKYNEMLVAVESPGQAVEVYVGWLGLPSVPKRPAIPVGCSQANVFSVTVNNHTTESPPVHYDDNACGTLVVKKSDDVTQFSNEVHILEFLAPFGQELRDPKIQIYSHTHIKVQCCRTSSPHLTNCTPPRPPRHNNETVSNCTEKSFKLDCISSSNGYECSLRLDKSVTPTLGDNRVKFVLDSCHATALQETYPLISQGVGNREIDVEVKPVKPTANADDTVFEFSGPHIQFNDDPFNYHDVTITCHVIVVKKEP</sequence>
<evidence type="ECO:0008006" key="4">
    <source>
        <dbReference type="Google" id="ProtNLM"/>
    </source>
</evidence>
<comment type="caution">
    <text evidence="2">The sequence shown here is derived from an EMBL/GenBank/DDBJ whole genome shotgun (WGS) entry which is preliminary data.</text>
</comment>
<evidence type="ECO:0000256" key="1">
    <source>
        <dbReference type="SAM" id="SignalP"/>
    </source>
</evidence>
<name>A0A1W0X5K0_HYPEX</name>
<dbReference type="EMBL" id="MTYJ01000015">
    <property type="protein sequence ID" value="OQV22867.1"/>
    <property type="molecule type" value="Genomic_DNA"/>
</dbReference>
<gene>
    <name evidence="2" type="ORF">BV898_03299</name>
</gene>
<reference evidence="3" key="1">
    <citation type="submission" date="2017-01" db="EMBL/GenBank/DDBJ databases">
        <title>Comparative genomics of anhydrobiosis in the tardigrade Hypsibius dujardini.</title>
        <authorList>
            <person name="Yoshida Y."/>
            <person name="Koutsovoulos G."/>
            <person name="Laetsch D."/>
            <person name="Stevens L."/>
            <person name="Kumar S."/>
            <person name="Horikawa D."/>
            <person name="Ishino K."/>
            <person name="Komine S."/>
            <person name="Tomita M."/>
            <person name="Blaxter M."/>
            <person name="Arakawa K."/>
        </authorList>
    </citation>
    <scope>NUCLEOTIDE SEQUENCE [LARGE SCALE GENOMIC DNA]</scope>
    <source>
        <strain evidence="3">Z151</strain>
    </source>
</reference>
<feature type="signal peptide" evidence="1">
    <location>
        <begin position="1"/>
        <end position="21"/>
    </location>
</feature>